<evidence type="ECO:0000256" key="5">
    <source>
        <dbReference type="ARBA" id="ARBA00022946"/>
    </source>
</evidence>
<dbReference type="GO" id="GO:0050136">
    <property type="term" value="F:NADH dehydrogenase (quinone) (non-electrogenic) activity"/>
    <property type="evidence" value="ECO:0007669"/>
    <property type="project" value="UniProtKB-EC"/>
</dbReference>
<dbReference type="EMBL" id="JRNQ01000004">
    <property type="protein sequence ID" value="KGF45684.1"/>
    <property type="molecule type" value="Genomic_DNA"/>
</dbReference>
<dbReference type="RefSeq" id="WP_036865795.1">
    <property type="nucleotide sequence ID" value="NZ_JRNQ01000004.1"/>
</dbReference>
<dbReference type="InterPro" id="IPR045024">
    <property type="entry name" value="NDH-2"/>
</dbReference>
<keyword evidence="5" id="KW-0809">Transit peptide</keyword>
<keyword evidence="6" id="KW-0560">Oxidoreductase</keyword>
<evidence type="ECO:0000256" key="7">
    <source>
        <dbReference type="ARBA" id="ARBA00023027"/>
    </source>
</evidence>
<dbReference type="InterPro" id="IPR023753">
    <property type="entry name" value="FAD/NAD-binding_dom"/>
</dbReference>
<keyword evidence="4" id="KW-0274">FAD</keyword>
<dbReference type="PANTHER" id="PTHR43706">
    <property type="entry name" value="NADH DEHYDROGENASE"/>
    <property type="match status" value="1"/>
</dbReference>
<evidence type="ECO:0000313" key="11">
    <source>
        <dbReference type="EMBL" id="KGF45684.1"/>
    </source>
</evidence>
<dbReference type="Pfam" id="PF22366">
    <property type="entry name" value="NDH2_C"/>
    <property type="match status" value="1"/>
</dbReference>
<evidence type="ECO:0000256" key="8">
    <source>
        <dbReference type="ARBA" id="ARBA00047599"/>
    </source>
</evidence>
<dbReference type="Gene3D" id="3.50.50.100">
    <property type="match status" value="1"/>
</dbReference>
<dbReference type="EC" id="1.6.5.9" evidence="2"/>
<accession>A0A096CK40</accession>
<keyword evidence="7" id="KW-0520">NAD</keyword>
<sequence>MKEDVSNNGKKRVVIVGGGLGGLELATRLVKTHFQVTLIDKNNYNYFPPLIYQVASAGLEPSSISFPFRRLFQEKKNFFFRMATVEQIEPEKKNVVTSIGDIQYDYLVLAAGATTNYFGNKEIEKNCLPMKTVSEAMYLRNTILHNLEKAEIETNPEKKQALMNVVIVGGGPAGVEIAGAVAEMKKNVIARDYPHLAANNRMHIYLVNAADRLLSTMDEYSSKKALEGLKELFVHVRQPYMALSYENGVLKTDKGLDIPAETVIWVSGVRATSMPGLPQDCYGRAGRIKTDRFCKVKGVDDIYAIGDINIIEGDAEYPGGHPQLAQVAIQQAKCVANNLVAEAKGEAPKMFKYKNLGTMATIGRNRAVAEIGKSKFSGFLAWFLWLVVHLRSILGVKNKTFILLNWLWGYINYKQSLRLILKAEGKNNDDNDLVQ</sequence>
<dbReference type="SUPFAM" id="SSF51905">
    <property type="entry name" value="FAD/NAD(P)-binding domain"/>
    <property type="match status" value="2"/>
</dbReference>
<dbReference type="PRINTS" id="PR00368">
    <property type="entry name" value="FADPNR"/>
</dbReference>
<evidence type="ECO:0000256" key="6">
    <source>
        <dbReference type="ARBA" id="ARBA00023002"/>
    </source>
</evidence>
<evidence type="ECO:0000256" key="4">
    <source>
        <dbReference type="ARBA" id="ARBA00022827"/>
    </source>
</evidence>
<dbReference type="InterPro" id="IPR036188">
    <property type="entry name" value="FAD/NAD-bd_sf"/>
</dbReference>
<name>A0A096CK40_9BACT</name>
<feature type="domain" description="External alternative NADH-ubiquinone oxidoreductase-like C-terminal" evidence="10">
    <location>
        <begin position="356"/>
        <end position="407"/>
    </location>
</feature>
<evidence type="ECO:0000256" key="1">
    <source>
        <dbReference type="ARBA" id="ARBA00005272"/>
    </source>
</evidence>
<comment type="catalytic activity">
    <reaction evidence="8">
        <text>a quinone + NADH + H(+) = a quinol + NAD(+)</text>
        <dbReference type="Rhea" id="RHEA:46160"/>
        <dbReference type="ChEBI" id="CHEBI:15378"/>
        <dbReference type="ChEBI" id="CHEBI:24646"/>
        <dbReference type="ChEBI" id="CHEBI:57540"/>
        <dbReference type="ChEBI" id="CHEBI:57945"/>
        <dbReference type="ChEBI" id="CHEBI:132124"/>
        <dbReference type="EC" id="1.6.5.9"/>
    </reaction>
</comment>
<comment type="caution">
    <text evidence="11">The sequence shown here is derived from an EMBL/GenBank/DDBJ whole genome shotgun (WGS) entry which is preliminary data.</text>
</comment>
<comment type="similarity">
    <text evidence="1">Belongs to the NADH dehydrogenase family.</text>
</comment>
<dbReference type="OrthoDB" id="9781621at2"/>
<dbReference type="AlphaFoldDB" id="A0A096CK40"/>
<evidence type="ECO:0000259" key="10">
    <source>
        <dbReference type="Pfam" id="PF22366"/>
    </source>
</evidence>
<evidence type="ECO:0000256" key="2">
    <source>
        <dbReference type="ARBA" id="ARBA00012637"/>
    </source>
</evidence>
<gene>
    <name evidence="11" type="ORF">HMPREF0647_00815</name>
</gene>
<evidence type="ECO:0000313" key="12">
    <source>
        <dbReference type="Proteomes" id="UP000029525"/>
    </source>
</evidence>
<protein>
    <recommendedName>
        <fullName evidence="2">NADH:ubiquinone reductase (non-electrogenic)</fullName>
        <ecNumber evidence="2">1.6.5.9</ecNumber>
    </recommendedName>
</protein>
<feature type="domain" description="FAD/NAD(P)-binding" evidence="9">
    <location>
        <begin position="12"/>
        <end position="332"/>
    </location>
</feature>
<proteinExistence type="inferred from homology"/>
<evidence type="ECO:0000256" key="3">
    <source>
        <dbReference type="ARBA" id="ARBA00022630"/>
    </source>
</evidence>
<organism evidence="11 12">
    <name type="scientific">Prevotella bivia DNF00320</name>
    <dbReference type="NCBI Taxonomy" id="1401068"/>
    <lineage>
        <taxon>Bacteria</taxon>
        <taxon>Pseudomonadati</taxon>
        <taxon>Bacteroidota</taxon>
        <taxon>Bacteroidia</taxon>
        <taxon>Bacteroidales</taxon>
        <taxon>Prevotellaceae</taxon>
        <taxon>Prevotella</taxon>
    </lineage>
</organism>
<reference evidence="11 12" key="1">
    <citation type="submission" date="2014-07" db="EMBL/GenBank/DDBJ databases">
        <authorList>
            <person name="McCorrison J."/>
            <person name="Sanka R."/>
            <person name="Torralba M."/>
            <person name="Gillis M."/>
            <person name="Haft D.H."/>
            <person name="Methe B."/>
            <person name="Sutton G."/>
            <person name="Nelson K.E."/>
        </authorList>
    </citation>
    <scope>NUCLEOTIDE SEQUENCE [LARGE SCALE GENOMIC DNA]</scope>
    <source>
        <strain evidence="11 12">DNF00320</strain>
    </source>
</reference>
<dbReference type="Pfam" id="PF07992">
    <property type="entry name" value="Pyr_redox_2"/>
    <property type="match status" value="1"/>
</dbReference>
<evidence type="ECO:0000259" key="9">
    <source>
        <dbReference type="Pfam" id="PF07992"/>
    </source>
</evidence>
<dbReference type="InterPro" id="IPR054585">
    <property type="entry name" value="NDH2-like_C"/>
</dbReference>
<dbReference type="PANTHER" id="PTHR43706:SF47">
    <property type="entry name" value="EXTERNAL NADH-UBIQUINONE OXIDOREDUCTASE 1, MITOCHONDRIAL-RELATED"/>
    <property type="match status" value="1"/>
</dbReference>
<keyword evidence="3" id="KW-0285">Flavoprotein</keyword>
<dbReference type="Proteomes" id="UP000029525">
    <property type="component" value="Unassembled WGS sequence"/>
</dbReference>
<dbReference type="PRINTS" id="PR00411">
    <property type="entry name" value="PNDRDTASEI"/>
</dbReference>